<dbReference type="EMBL" id="JRKJ01000002">
    <property type="protein sequence ID" value="KGQ20766.1"/>
    <property type="molecule type" value="Genomic_DNA"/>
</dbReference>
<dbReference type="Proteomes" id="UP000030518">
    <property type="component" value="Unassembled WGS sequence"/>
</dbReference>
<sequence length="40" mass="4445">METMEAFGISYVDGRFRFGEYEYDGLAEAVIHAKAAKATV</sequence>
<dbReference type="AlphaFoldDB" id="A0A0A2WKR5"/>
<evidence type="ECO:0000313" key="2">
    <source>
        <dbReference type="Proteomes" id="UP000030518"/>
    </source>
</evidence>
<evidence type="ECO:0000313" key="1">
    <source>
        <dbReference type="EMBL" id="KGQ20766.1"/>
    </source>
</evidence>
<organism evidence="1 2">
    <name type="scientific">Lysobacter dokdonensis DS-58</name>
    <dbReference type="NCBI Taxonomy" id="1300345"/>
    <lineage>
        <taxon>Bacteria</taxon>
        <taxon>Pseudomonadati</taxon>
        <taxon>Pseudomonadota</taxon>
        <taxon>Gammaproteobacteria</taxon>
        <taxon>Lysobacterales</taxon>
        <taxon>Lysobacteraceae</taxon>
        <taxon>Noviluteimonas</taxon>
    </lineage>
</organism>
<keyword evidence="2" id="KW-1185">Reference proteome</keyword>
<proteinExistence type="predicted"/>
<protein>
    <submittedName>
        <fullName evidence="1">Uncharacterized protein</fullName>
    </submittedName>
</protein>
<reference evidence="1 2" key="1">
    <citation type="submission" date="2014-09" db="EMBL/GenBank/DDBJ databases">
        <title>Genome sequences of Lysobacter dokdonensis DS-58.</title>
        <authorList>
            <person name="Kim J.F."/>
            <person name="Kwak M.-J."/>
        </authorList>
    </citation>
    <scope>NUCLEOTIDE SEQUENCE [LARGE SCALE GENOMIC DNA]</scope>
    <source>
        <strain evidence="1 2">DS-58</strain>
    </source>
</reference>
<comment type="caution">
    <text evidence="1">The sequence shown here is derived from an EMBL/GenBank/DDBJ whole genome shotgun (WGS) entry which is preliminary data.</text>
</comment>
<gene>
    <name evidence="1" type="ORF">LF41_1306</name>
</gene>
<name>A0A0A2WKR5_9GAMM</name>
<accession>A0A0A2WKR5</accession>